<evidence type="ECO:0000256" key="1">
    <source>
        <dbReference type="SAM" id="MobiDB-lite"/>
    </source>
</evidence>
<evidence type="ECO:0000313" key="2">
    <source>
        <dbReference type="EMBL" id="KAJ3646964.1"/>
    </source>
</evidence>
<name>A0AA38MA92_9CUCU</name>
<evidence type="ECO:0000313" key="3">
    <source>
        <dbReference type="EMBL" id="KAJ3649340.1"/>
    </source>
</evidence>
<feature type="compositionally biased region" description="Polar residues" evidence="1">
    <location>
        <begin position="59"/>
        <end position="78"/>
    </location>
</feature>
<dbReference type="Proteomes" id="UP001168821">
    <property type="component" value="Unassembled WGS sequence"/>
</dbReference>
<feature type="compositionally biased region" description="Basic residues" evidence="1">
    <location>
        <begin position="129"/>
        <end position="142"/>
    </location>
</feature>
<feature type="region of interest" description="Disordered" evidence="1">
    <location>
        <begin position="59"/>
        <end position="84"/>
    </location>
</feature>
<accession>A0AA38MA92</accession>
<dbReference type="EMBL" id="JALNTZ010000006">
    <property type="protein sequence ID" value="KAJ3649340.1"/>
    <property type="molecule type" value="Genomic_DNA"/>
</dbReference>
<evidence type="ECO:0000313" key="4">
    <source>
        <dbReference type="Proteomes" id="UP001168821"/>
    </source>
</evidence>
<gene>
    <name evidence="3" type="ORF">Zmor_021090</name>
    <name evidence="2" type="ORF">Zmor_024519</name>
</gene>
<dbReference type="AlphaFoldDB" id="A0AA38MA92"/>
<comment type="caution">
    <text evidence="3">The sequence shown here is derived from an EMBL/GenBank/DDBJ whole genome shotgun (WGS) entry which is preliminary data.</text>
</comment>
<reference evidence="3" key="1">
    <citation type="journal article" date="2023" name="G3 (Bethesda)">
        <title>Whole genome assemblies of Zophobas morio and Tenebrio molitor.</title>
        <authorList>
            <person name="Kaur S."/>
            <person name="Stinson S.A."/>
            <person name="diCenzo G.C."/>
        </authorList>
    </citation>
    <scope>NUCLEOTIDE SEQUENCE</scope>
    <source>
        <strain evidence="3">QUZm001</strain>
    </source>
</reference>
<protein>
    <submittedName>
        <fullName evidence="3">Uncharacterized protein</fullName>
    </submittedName>
</protein>
<organism evidence="3 4">
    <name type="scientific">Zophobas morio</name>
    <dbReference type="NCBI Taxonomy" id="2755281"/>
    <lineage>
        <taxon>Eukaryota</taxon>
        <taxon>Metazoa</taxon>
        <taxon>Ecdysozoa</taxon>
        <taxon>Arthropoda</taxon>
        <taxon>Hexapoda</taxon>
        <taxon>Insecta</taxon>
        <taxon>Pterygota</taxon>
        <taxon>Neoptera</taxon>
        <taxon>Endopterygota</taxon>
        <taxon>Coleoptera</taxon>
        <taxon>Polyphaga</taxon>
        <taxon>Cucujiformia</taxon>
        <taxon>Tenebrionidae</taxon>
        <taxon>Zophobas</taxon>
    </lineage>
</organism>
<keyword evidence="4" id="KW-1185">Reference proteome</keyword>
<sequence length="142" mass="16177">MNILIKTRKKTKVARTQPLRDSRPGGNPCLAAHLVAIGGSRPRAIRARFAHCFNHSPTVRRPTSTRVSKNVHTNSTHTRTSDTHYMPTRSRHALVFAFVFCLRRRRLDERTERSPARARLAALPPPASRQRRAHPRPAPRAR</sequence>
<dbReference type="EMBL" id="JALNTZ010000007">
    <property type="protein sequence ID" value="KAJ3646964.1"/>
    <property type="molecule type" value="Genomic_DNA"/>
</dbReference>
<proteinExistence type="predicted"/>
<feature type="region of interest" description="Disordered" evidence="1">
    <location>
        <begin position="108"/>
        <end position="142"/>
    </location>
</feature>